<dbReference type="Pfam" id="PF07876">
    <property type="entry name" value="Dabb"/>
    <property type="match status" value="1"/>
</dbReference>
<evidence type="ECO:0000259" key="1">
    <source>
        <dbReference type="PROSITE" id="PS51502"/>
    </source>
</evidence>
<dbReference type="SMART" id="SM00886">
    <property type="entry name" value="Dabb"/>
    <property type="match status" value="1"/>
</dbReference>
<dbReference type="PROSITE" id="PS51502">
    <property type="entry name" value="S_R_A_B_BARREL"/>
    <property type="match status" value="1"/>
</dbReference>
<dbReference type="InterPro" id="IPR013097">
    <property type="entry name" value="Dabb"/>
</dbReference>
<dbReference type="Gene3D" id="3.30.70.100">
    <property type="match status" value="1"/>
</dbReference>
<protein>
    <recommendedName>
        <fullName evidence="1">Stress-response A/B barrel domain-containing protein</fullName>
    </recommendedName>
</protein>
<gene>
    <name evidence="2" type="ORF">J2S44_002832</name>
</gene>
<dbReference type="SUPFAM" id="SSF54909">
    <property type="entry name" value="Dimeric alpha+beta barrel"/>
    <property type="match status" value="1"/>
</dbReference>
<organism evidence="2 3">
    <name type="scientific">Catenuloplanes niger</name>
    <dbReference type="NCBI Taxonomy" id="587534"/>
    <lineage>
        <taxon>Bacteria</taxon>
        <taxon>Bacillati</taxon>
        <taxon>Actinomycetota</taxon>
        <taxon>Actinomycetes</taxon>
        <taxon>Micromonosporales</taxon>
        <taxon>Micromonosporaceae</taxon>
        <taxon>Catenuloplanes</taxon>
    </lineage>
</organism>
<dbReference type="EMBL" id="JAVDYC010000001">
    <property type="protein sequence ID" value="MDR7322582.1"/>
    <property type="molecule type" value="Genomic_DNA"/>
</dbReference>
<dbReference type="AlphaFoldDB" id="A0AAE3ZMM9"/>
<sequence length="133" mass="15160">MIHHILRMKARADVTPEQAEEVLSCLREQGRVIPSVRSFTVGRDYGGDYQWGAVFMIEDLDGYWEYLVHPAHAHTDRVGLPLVERIETYDVSDDEDPEFGPKIAELHRRRYEQDPELAALVFALPQFAGHGAA</sequence>
<accession>A0AAE3ZMM9</accession>
<evidence type="ECO:0000313" key="3">
    <source>
        <dbReference type="Proteomes" id="UP001183629"/>
    </source>
</evidence>
<keyword evidence="3" id="KW-1185">Reference proteome</keyword>
<dbReference type="InterPro" id="IPR011008">
    <property type="entry name" value="Dimeric_a/b-barrel"/>
</dbReference>
<feature type="domain" description="Stress-response A/B barrel" evidence="1">
    <location>
        <begin position="2"/>
        <end position="91"/>
    </location>
</feature>
<name>A0AAE3ZMM9_9ACTN</name>
<proteinExistence type="predicted"/>
<evidence type="ECO:0000313" key="2">
    <source>
        <dbReference type="EMBL" id="MDR7322582.1"/>
    </source>
</evidence>
<reference evidence="2 3" key="1">
    <citation type="submission" date="2023-07" db="EMBL/GenBank/DDBJ databases">
        <title>Sequencing the genomes of 1000 actinobacteria strains.</title>
        <authorList>
            <person name="Klenk H.-P."/>
        </authorList>
    </citation>
    <scope>NUCLEOTIDE SEQUENCE [LARGE SCALE GENOMIC DNA]</scope>
    <source>
        <strain evidence="2 3">DSM 44711</strain>
    </source>
</reference>
<dbReference type="Proteomes" id="UP001183629">
    <property type="component" value="Unassembled WGS sequence"/>
</dbReference>
<comment type="caution">
    <text evidence="2">The sequence shown here is derived from an EMBL/GenBank/DDBJ whole genome shotgun (WGS) entry which is preliminary data.</text>
</comment>
<dbReference type="RefSeq" id="WP_310413183.1">
    <property type="nucleotide sequence ID" value="NZ_JAVDYC010000001.1"/>
</dbReference>